<evidence type="ECO:0000313" key="6">
    <source>
        <dbReference type="Proteomes" id="UP000253318"/>
    </source>
</evidence>
<dbReference type="SUPFAM" id="SSF53474">
    <property type="entry name" value="alpha/beta-Hydrolases"/>
    <property type="match status" value="1"/>
</dbReference>
<dbReference type="PANTHER" id="PTHR10272:SF0">
    <property type="entry name" value="PLATELET-ACTIVATING FACTOR ACETYLHYDROLASE"/>
    <property type="match status" value="1"/>
</dbReference>
<evidence type="ECO:0008006" key="7">
    <source>
        <dbReference type="Google" id="ProtNLM"/>
    </source>
</evidence>
<evidence type="ECO:0000256" key="4">
    <source>
        <dbReference type="SAM" id="SignalP"/>
    </source>
</evidence>
<keyword evidence="4" id="KW-0732">Signal</keyword>
<feature type="signal peptide" evidence="4">
    <location>
        <begin position="1"/>
        <end position="26"/>
    </location>
</feature>
<dbReference type="PANTHER" id="PTHR10272">
    <property type="entry name" value="PLATELET-ACTIVATING FACTOR ACETYLHYDROLASE"/>
    <property type="match status" value="1"/>
</dbReference>
<sequence length="418" mass="45409">MPKTHRAAALAAGLAFALPLAAPAAADVVPAEPAGFRFTLPQPTGRYQVGTTELRLVDADRADQWGQDGPREFMVSIWYPARATGGTERAGYMPQEVGEIFGASLRLGPGAVDYAGSPTSAVPDAPALQRGKRPIVLYSPGGGSPRATGTTLVEELASRGYVVVTMDHTGEAPVRFPDGRIEEPYYDGEAPDLYSRLMTDRVADSRFVLDHLEEVREENARDADGRRVPRGLGAILDLSRVGMFGHSMGGSAAAHTMYEDERVDAGADLDGSITFTEDGGAFEERFPVAREGLDRPFLLMGGSGVGDSGEIEPHTHRSWDDWRRFWDNSTGWRLDVNFPEARHFSFADHQVLLPQLAEEFDMPDEAVAGTIGTADDPGRLHASERAYVVAFFDEMLLGRPQPLLDAESPDHPDARFVD</sequence>
<organism evidence="5 6">
    <name type="scientific">Marinitenerispora sediminis</name>
    <dbReference type="NCBI Taxonomy" id="1931232"/>
    <lineage>
        <taxon>Bacteria</taxon>
        <taxon>Bacillati</taxon>
        <taxon>Actinomycetota</taxon>
        <taxon>Actinomycetes</taxon>
        <taxon>Streptosporangiales</taxon>
        <taxon>Nocardiopsidaceae</taxon>
        <taxon>Marinitenerispora</taxon>
    </lineage>
</organism>
<dbReference type="EMBL" id="QEIN01000015">
    <property type="protein sequence ID" value="RCV61784.1"/>
    <property type="molecule type" value="Genomic_DNA"/>
</dbReference>
<keyword evidence="2" id="KW-0442">Lipid degradation</keyword>
<keyword evidence="6" id="KW-1185">Reference proteome</keyword>
<dbReference type="Gene3D" id="3.40.50.1820">
    <property type="entry name" value="alpha/beta hydrolase"/>
    <property type="match status" value="1"/>
</dbReference>
<feature type="chain" id="PRO_5038481323" description="Lipase" evidence="4">
    <location>
        <begin position="27"/>
        <end position="418"/>
    </location>
</feature>
<dbReference type="InterPro" id="IPR029058">
    <property type="entry name" value="AB_hydrolase_fold"/>
</dbReference>
<reference evidence="5 6" key="1">
    <citation type="submission" date="2018-04" db="EMBL/GenBank/DDBJ databases">
        <title>Novel actinobacteria from marine sediment.</title>
        <authorList>
            <person name="Ng Z.Y."/>
            <person name="Tan G.Y.A."/>
        </authorList>
    </citation>
    <scope>NUCLEOTIDE SEQUENCE [LARGE SCALE GENOMIC DNA]</scope>
    <source>
        <strain evidence="5 6">TPS81</strain>
    </source>
</reference>
<gene>
    <name evidence="5" type="ORF">DEF24_03390</name>
</gene>
<dbReference type="GO" id="GO:0016042">
    <property type="term" value="P:lipid catabolic process"/>
    <property type="evidence" value="ECO:0007669"/>
    <property type="project" value="UniProtKB-KW"/>
</dbReference>
<dbReference type="OrthoDB" id="569821at2"/>
<dbReference type="GO" id="GO:0003847">
    <property type="term" value="F:1-alkyl-2-acetylglycerophosphocholine esterase activity"/>
    <property type="evidence" value="ECO:0007669"/>
    <property type="project" value="TreeGrafter"/>
</dbReference>
<dbReference type="AlphaFoldDB" id="A0A368TA57"/>
<evidence type="ECO:0000256" key="3">
    <source>
        <dbReference type="ARBA" id="ARBA00023098"/>
    </source>
</evidence>
<dbReference type="Proteomes" id="UP000253318">
    <property type="component" value="Unassembled WGS sequence"/>
</dbReference>
<proteinExistence type="predicted"/>
<dbReference type="Pfam" id="PF03403">
    <property type="entry name" value="PAF-AH_p_II"/>
    <property type="match status" value="1"/>
</dbReference>
<evidence type="ECO:0000256" key="2">
    <source>
        <dbReference type="ARBA" id="ARBA00022963"/>
    </source>
</evidence>
<accession>A0A368TA57</accession>
<dbReference type="RefSeq" id="WP_114397650.1">
    <property type="nucleotide sequence ID" value="NZ_QEIM01000043.1"/>
</dbReference>
<evidence type="ECO:0000256" key="1">
    <source>
        <dbReference type="ARBA" id="ARBA00022801"/>
    </source>
</evidence>
<protein>
    <recommendedName>
        <fullName evidence="7">Lipase</fullName>
    </recommendedName>
</protein>
<keyword evidence="1" id="KW-0378">Hydrolase</keyword>
<comment type="caution">
    <text evidence="5">The sequence shown here is derived from an EMBL/GenBank/DDBJ whole genome shotgun (WGS) entry which is preliminary data.</text>
</comment>
<name>A0A368TA57_9ACTN</name>
<evidence type="ECO:0000313" key="5">
    <source>
        <dbReference type="EMBL" id="RCV61784.1"/>
    </source>
</evidence>
<keyword evidence="3" id="KW-0443">Lipid metabolism</keyword>